<proteinExistence type="predicted"/>
<gene>
    <name evidence="1" type="ORF">BJ878DRAFT_96829</name>
</gene>
<dbReference type="Pfam" id="PF08615">
    <property type="entry name" value="RNase_H2_suC"/>
    <property type="match status" value="1"/>
</dbReference>
<dbReference type="Proteomes" id="UP000887226">
    <property type="component" value="Unassembled WGS sequence"/>
</dbReference>
<reference evidence="1" key="1">
    <citation type="journal article" date="2021" name="IMA Fungus">
        <title>Genomic characterization of three marine fungi, including Emericellopsis atlantica sp. nov. with signatures of a generalist lifestyle and marine biomass degradation.</title>
        <authorList>
            <person name="Hagestad O.C."/>
            <person name="Hou L."/>
            <person name="Andersen J.H."/>
            <person name="Hansen E.H."/>
            <person name="Altermark B."/>
            <person name="Li C."/>
            <person name="Kuhnert E."/>
            <person name="Cox R.J."/>
            <person name="Crous P.W."/>
            <person name="Spatafora J.W."/>
            <person name="Lail K."/>
            <person name="Amirebrahimi M."/>
            <person name="Lipzen A."/>
            <person name="Pangilinan J."/>
            <person name="Andreopoulos W."/>
            <person name="Hayes R.D."/>
            <person name="Ng V."/>
            <person name="Grigoriev I.V."/>
            <person name="Jackson S.A."/>
            <person name="Sutton T.D.S."/>
            <person name="Dobson A.D.W."/>
            <person name="Rama T."/>
        </authorList>
    </citation>
    <scope>NUCLEOTIDE SEQUENCE</scope>
    <source>
        <strain evidence="1">TRa3180A</strain>
    </source>
</reference>
<comment type="caution">
    <text evidence="1">The sequence shown here is derived from an EMBL/GenBank/DDBJ whole genome shotgun (WGS) entry which is preliminary data.</text>
</comment>
<dbReference type="PANTHER" id="PTHR47204:SF1">
    <property type="entry name" value="RIBONUCLEASE H2 SUBUNIT C"/>
    <property type="match status" value="1"/>
</dbReference>
<dbReference type="InterPro" id="IPR013924">
    <property type="entry name" value="RNase_H2_suC"/>
</dbReference>
<dbReference type="Gene3D" id="2.40.128.680">
    <property type="match status" value="1"/>
</dbReference>
<dbReference type="GO" id="GO:0032299">
    <property type="term" value="C:ribonuclease H2 complex"/>
    <property type="evidence" value="ECO:0007669"/>
    <property type="project" value="InterPro"/>
</dbReference>
<dbReference type="CDD" id="cd09271">
    <property type="entry name" value="RNase_H2-C"/>
    <property type="match status" value="1"/>
</dbReference>
<dbReference type="PANTHER" id="PTHR47204">
    <property type="entry name" value="OS02G0168900 PROTEIN"/>
    <property type="match status" value="1"/>
</dbReference>
<accession>A0A9P7Z1M5</accession>
<evidence type="ECO:0000313" key="1">
    <source>
        <dbReference type="EMBL" id="KAG9243949.1"/>
    </source>
</evidence>
<dbReference type="AlphaFoldDB" id="A0A9P7Z1M5"/>
<organism evidence="1 2">
    <name type="scientific">Calycina marina</name>
    <dbReference type="NCBI Taxonomy" id="1763456"/>
    <lineage>
        <taxon>Eukaryota</taxon>
        <taxon>Fungi</taxon>
        <taxon>Dikarya</taxon>
        <taxon>Ascomycota</taxon>
        <taxon>Pezizomycotina</taxon>
        <taxon>Leotiomycetes</taxon>
        <taxon>Helotiales</taxon>
        <taxon>Pezizellaceae</taxon>
        <taxon>Calycina</taxon>
    </lineage>
</organism>
<protein>
    <submittedName>
        <fullName evidence="1">Ribonuclease-like protein H2 subunit C</fullName>
    </submittedName>
</protein>
<name>A0A9P7Z1M5_9HELO</name>
<dbReference type="EMBL" id="MU253940">
    <property type="protein sequence ID" value="KAG9243949.1"/>
    <property type="molecule type" value="Genomic_DNA"/>
</dbReference>
<keyword evidence="2" id="KW-1185">Reference proteome</keyword>
<dbReference type="OrthoDB" id="6222486at2759"/>
<sequence>MLAIQKSKTHKGKCTPNVIPCRINHTGPVETSKRYWDPCVREGRTTAYFRGRKLFARRLKVPKGYKGVVCLKTERVMPQEEGGEEVGYGYGGEKEVEVKAMEEVGSWEGMYVWGHESVVGEEDGFVRGMEEWVGWSGAIHDLGEKEEDEKV</sequence>
<dbReference type="GO" id="GO:0006401">
    <property type="term" value="P:RNA catabolic process"/>
    <property type="evidence" value="ECO:0007669"/>
    <property type="project" value="InterPro"/>
</dbReference>
<evidence type="ECO:0000313" key="2">
    <source>
        <dbReference type="Proteomes" id="UP000887226"/>
    </source>
</evidence>